<feature type="compositionally biased region" description="Low complexity" evidence="5">
    <location>
        <begin position="481"/>
        <end position="492"/>
    </location>
</feature>
<dbReference type="PANTHER" id="PTHR13800">
    <property type="entry name" value="TRANSIENT RECEPTOR POTENTIAL CATION CHANNEL, SUBFAMILY M, MEMBER 6"/>
    <property type="match status" value="1"/>
</dbReference>
<evidence type="ECO:0000256" key="5">
    <source>
        <dbReference type="SAM" id="MobiDB-lite"/>
    </source>
</evidence>
<dbReference type="GO" id="GO:0030001">
    <property type="term" value="P:metal ion transport"/>
    <property type="evidence" value="ECO:0007669"/>
    <property type="project" value="TreeGrafter"/>
</dbReference>
<dbReference type="GO" id="GO:0005886">
    <property type="term" value="C:plasma membrane"/>
    <property type="evidence" value="ECO:0007669"/>
    <property type="project" value="TreeGrafter"/>
</dbReference>
<evidence type="ECO:0000256" key="6">
    <source>
        <dbReference type="SAM" id="Phobius"/>
    </source>
</evidence>
<dbReference type="InterPro" id="IPR057366">
    <property type="entry name" value="TRPM-like"/>
</dbReference>
<feature type="domain" description="TRPM-like" evidence="7">
    <location>
        <begin position="345"/>
        <end position="435"/>
    </location>
</feature>
<organism evidence="8 9">
    <name type="scientific">Mytilus galloprovincialis</name>
    <name type="common">Mediterranean mussel</name>
    <dbReference type="NCBI Taxonomy" id="29158"/>
    <lineage>
        <taxon>Eukaryota</taxon>
        <taxon>Metazoa</taxon>
        <taxon>Spiralia</taxon>
        <taxon>Lophotrochozoa</taxon>
        <taxon>Mollusca</taxon>
        <taxon>Bivalvia</taxon>
        <taxon>Autobranchia</taxon>
        <taxon>Pteriomorphia</taxon>
        <taxon>Mytilida</taxon>
        <taxon>Mytiloidea</taxon>
        <taxon>Mytilidae</taxon>
        <taxon>Mytilinae</taxon>
        <taxon>Mytilus</taxon>
    </lineage>
</organism>
<dbReference type="EC" id="3.6.1.13" evidence="8"/>
<dbReference type="Pfam" id="PF25508">
    <property type="entry name" value="TRPM2"/>
    <property type="match status" value="1"/>
</dbReference>
<keyword evidence="9" id="KW-1185">Reference proteome</keyword>
<reference evidence="8" key="1">
    <citation type="submission" date="2018-11" db="EMBL/GenBank/DDBJ databases">
        <authorList>
            <person name="Alioto T."/>
            <person name="Alioto T."/>
        </authorList>
    </citation>
    <scope>NUCLEOTIDE SEQUENCE</scope>
</reference>
<evidence type="ECO:0000256" key="3">
    <source>
        <dbReference type="ARBA" id="ARBA00022989"/>
    </source>
</evidence>
<evidence type="ECO:0000313" key="8">
    <source>
        <dbReference type="EMBL" id="VDI21397.1"/>
    </source>
</evidence>
<feature type="transmembrane region" description="Helical" evidence="6">
    <location>
        <begin position="698"/>
        <end position="716"/>
    </location>
</feature>
<dbReference type="AlphaFoldDB" id="A0A8B6DNI3"/>
<dbReference type="GO" id="GO:0047631">
    <property type="term" value="F:ADP-ribose diphosphatase activity"/>
    <property type="evidence" value="ECO:0007669"/>
    <property type="project" value="UniProtKB-EC"/>
</dbReference>
<dbReference type="OrthoDB" id="9994106at2759"/>
<protein>
    <submittedName>
        <fullName evidence="8">ADP-ribose pyrophosphatase</fullName>
        <ecNumber evidence="8">3.6.1.13</ecNumber>
    </submittedName>
</protein>
<comment type="subcellular location">
    <subcellularLocation>
        <location evidence="1">Membrane</location>
        <topology evidence="1">Multi-pass membrane protein</topology>
    </subcellularLocation>
</comment>
<proteinExistence type="predicted"/>
<evidence type="ECO:0000259" key="7">
    <source>
        <dbReference type="Pfam" id="PF25508"/>
    </source>
</evidence>
<evidence type="ECO:0000256" key="2">
    <source>
        <dbReference type="ARBA" id="ARBA00022692"/>
    </source>
</evidence>
<keyword evidence="2 6" id="KW-0812">Transmembrane</keyword>
<gene>
    <name evidence="8" type="ORF">MGAL_10B007735</name>
</gene>
<feature type="transmembrane region" description="Helical" evidence="6">
    <location>
        <begin position="752"/>
        <end position="771"/>
    </location>
</feature>
<accession>A0A8B6DNI3</accession>
<dbReference type="GO" id="GO:0005261">
    <property type="term" value="F:monoatomic cation channel activity"/>
    <property type="evidence" value="ECO:0007669"/>
    <property type="project" value="TreeGrafter"/>
</dbReference>
<dbReference type="PANTHER" id="PTHR13800:SF12">
    <property type="entry name" value="TRANSIENT RECEPTOR POTENTIAL CATION CHANNEL SUBFAMILY M MEMBER-LIKE 2"/>
    <property type="match status" value="1"/>
</dbReference>
<keyword evidence="8" id="KW-0378">Hydrolase</keyword>
<feature type="region of interest" description="Disordered" evidence="5">
    <location>
        <begin position="476"/>
        <end position="648"/>
    </location>
</feature>
<evidence type="ECO:0000313" key="9">
    <source>
        <dbReference type="Proteomes" id="UP000596742"/>
    </source>
</evidence>
<feature type="compositionally biased region" description="Polar residues" evidence="5">
    <location>
        <begin position="493"/>
        <end position="598"/>
    </location>
</feature>
<name>A0A8B6DNI3_MYTGA</name>
<evidence type="ECO:0000256" key="1">
    <source>
        <dbReference type="ARBA" id="ARBA00004141"/>
    </source>
</evidence>
<feature type="compositionally biased region" description="Low complexity" evidence="5">
    <location>
        <begin position="614"/>
        <end position="631"/>
    </location>
</feature>
<feature type="transmembrane region" description="Helical" evidence="6">
    <location>
        <begin position="722"/>
        <end position="740"/>
    </location>
</feature>
<dbReference type="InterPro" id="IPR050927">
    <property type="entry name" value="TRPM"/>
</dbReference>
<dbReference type="Proteomes" id="UP000596742">
    <property type="component" value="Unassembled WGS sequence"/>
</dbReference>
<keyword evidence="4 6" id="KW-0472">Membrane</keyword>
<comment type="caution">
    <text evidence="8">The sequence shown here is derived from an EMBL/GenBank/DDBJ whole genome shotgun (WGS) entry which is preliminary data.</text>
</comment>
<sequence>MLPHGCFGQILQHFIASCSQTEQVEVLKTYTQTDETAIVERAIQTEEIKDSSKRVQVETLQIQTLEYSTTCILLTHLFILQRSTTKNADEPQPGSSSDNHNLNNVLRDIWIKMTTFGEPRVVISVIGTYNEQTSTYEWADNLLLKEALNDVARFSGRCGFIYKEKETIFVDSVVKKCMPIGDLPNTYGYSSVNTLISIFDIKEDAHHKLWDRITDGILRSWSLEEKDNDDSKNRGGYISKYVANIDGLTRKELFYGYQKENTLLDNSKLQDVYPGDLKDSKAVKRISGKLLKGLCFSKIGMLTCCRRWGKKCNACTACTGRQMPTVGNLIAAIHSKSRLPDTLRLAVLLNKKDLAAVIWYTCSNPMMTALISSIYLTALADVAEDLFEENLQEKYKSHAKLFLSRAIKLLDKMFTENERIAVDALEYVSGVWDYMESPLHLGHQFNIEECIAHSSIQIDATRRLFPINKDISTVATASQKTAETNAATNTTASQKTLETNASTDASASQKAPATNASTDATASQTAPETNATADASVSQEAPETNTSTDSTASQKARGTNASTDVTATQKVSDTNTLTDATASQKAQESNASTDTTASKKAPEATASTDASQITQDNTTTNDTATQNTGNTSDNTTEKNDASPNIPSNNIANNLASTYQELLLDTKTYPITVKGCFSFVKDNWGTSKRAICTAPFMKIIFHVLCFLTTLVMFSYFLTGNLEVDSISLLEGLVFIYMLGDLLEEMQGMLVDLLKYLFILVILVLAAGVVYHANVYPNHQVTGLSNIAFWRIWTIIKIPYWQVYGELFLDTLEASDTSDCTNNATLWKADPSIERCPTADWITPVIAAFYMMLTNWLLLNIVIAMFGARFNAIQRKSKQKWRYYRHSVIFDYEDKIPSPLNFPCRIYTYLKYSKQIPCACCPCFEESKKGGIEKMLEKQLEFAKDIIEEENHHKSQ</sequence>
<feature type="transmembrane region" description="Helical" evidence="6">
    <location>
        <begin position="845"/>
        <end position="870"/>
    </location>
</feature>
<dbReference type="EMBL" id="UYJE01003672">
    <property type="protein sequence ID" value="VDI21397.1"/>
    <property type="molecule type" value="Genomic_DNA"/>
</dbReference>
<evidence type="ECO:0000256" key="4">
    <source>
        <dbReference type="ARBA" id="ARBA00023136"/>
    </source>
</evidence>
<keyword evidence="3 6" id="KW-1133">Transmembrane helix</keyword>